<keyword evidence="8" id="KW-0547">Nucleotide-binding</keyword>
<proteinExistence type="predicted"/>
<evidence type="ECO:0000259" key="16">
    <source>
        <dbReference type="PROSITE" id="PS50109"/>
    </source>
</evidence>
<keyword evidence="7 15" id="KW-0812">Transmembrane</keyword>
<dbReference type="InterPro" id="IPR003661">
    <property type="entry name" value="HisK_dim/P_dom"/>
</dbReference>
<dbReference type="CDD" id="cd00082">
    <property type="entry name" value="HisKA"/>
    <property type="match status" value="1"/>
</dbReference>
<dbReference type="InterPro" id="IPR036097">
    <property type="entry name" value="HisK_dim/P_sf"/>
</dbReference>
<keyword evidence="13 15" id="KW-0472">Membrane</keyword>
<dbReference type="Proteomes" id="UP001238088">
    <property type="component" value="Unassembled WGS sequence"/>
</dbReference>
<evidence type="ECO:0000256" key="8">
    <source>
        <dbReference type="ARBA" id="ARBA00022741"/>
    </source>
</evidence>
<evidence type="ECO:0000256" key="15">
    <source>
        <dbReference type="SAM" id="Phobius"/>
    </source>
</evidence>
<evidence type="ECO:0000256" key="12">
    <source>
        <dbReference type="ARBA" id="ARBA00023012"/>
    </source>
</evidence>
<sequence length="467" mass="53670">MKVKFFYKLLTSHILILFLAFLLLSVLFSHFVESYIFENRVEELSEYGEQILIDITVRLDETQELLIKYSQLLEARNIQYILFDGKGNIIYPNIRDPIVKLSNAEWNQLSSGKQISVSHDIKRFDQEVTLVAMPYMQGDRISGGILLLSPTSSSMQMVGQLNKYLIYTIGISLSAAIFLSLFFSKNLSNRIKVFRNATSMISEGNYNVNVPDESNDELGNLAKDFNKMANKLKVSNEEIDRLENRRQKFLADVSHELRTPLTTISGLAEGIKNELIPEQEVEKGMTLIDREAKRLIRLVNENLDYEKIRSNQLHLNIMEIHVIEVFEVVSEQLLFQAEEKNNQISIEADDQLTLMADYDRIVQILVNIVKNSIQFTENGWISLRAVESEECIQIDIEDNGIGIDPKEVDWIWERFYKADTSRTNNYFGEFGIGLSIVKQLVELHDGKIEVVSEQGKGTMFSLLFPKK</sequence>
<evidence type="ECO:0000256" key="2">
    <source>
        <dbReference type="ARBA" id="ARBA00004651"/>
    </source>
</evidence>
<evidence type="ECO:0000256" key="4">
    <source>
        <dbReference type="ARBA" id="ARBA00022475"/>
    </source>
</evidence>
<dbReference type="Gene3D" id="1.10.287.130">
    <property type="match status" value="1"/>
</dbReference>
<evidence type="ECO:0000256" key="14">
    <source>
        <dbReference type="SAM" id="Coils"/>
    </source>
</evidence>
<keyword evidence="19" id="KW-1185">Reference proteome</keyword>
<dbReference type="PANTHER" id="PTHR45528:SF1">
    <property type="entry name" value="SENSOR HISTIDINE KINASE CPXA"/>
    <property type="match status" value="1"/>
</dbReference>
<keyword evidence="6" id="KW-0808">Transferase</keyword>
<evidence type="ECO:0000256" key="6">
    <source>
        <dbReference type="ARBA" id="ARBA00022679"/>
    </source>
</evidence>
<dbReference type="SMART" id="SM00304">
    <property type="entry name" value="HAMP"/>
    <property type="match status" value="1"/>
</dbReference>
<evidence type="ECO:0000256" key="7">
    <source>
        <dbReference type="ARBA" id="ARBA00022692"/>
    </source>
</evidence>
<dbReference type="Pfam" id="PF00512">
    <property type="entry name" value="HisKA"/>
    <property type="match status" value="1"/>
</dbReference>
<evidence type="ECO:0000256" key="1">
    <source>
        <dbReference type="ARBA" id="ARBA00000085"/>
    </source>
</evidence>
<dbReference type="InterPro" id="IPR003660">
    <property type="entry name" value="HAMP_dom"/>
</dbReference>
<evidence type="ECO:0000256" key="10">
    <source>
        <dbReference type="ARBA" id="ARBA00022840"/>
    </source>
</evidence>
<feature type="transmembrane region" description="Helical" evidence="15">
    <location>
        <begin position="164"/>
        <end position="183"/>
    </location>
</feature>
<dbReference type="SMART" id="SM00388">
    <property type="entry name" value="HisKA"/>
    <property type="match status" value="1"/>
</dbReference>
<reference evidence="18 19" key="1">
    <citation type="submission" date="2023-07" db="EMBL/GenBank/DDBJ databases">
        <title>Genomic Encyclopedia of Type Strains, Phase IV (KMG-IV): sequencing the most valuable type-strain genomes for metagenomic binning, comparative biology and taxonomic classification.</title>
        <authorList>
            <person name="Goeker M."/>
        </authorList>
    </citation>
    <scope>NUCLEOTIDE SEQUENCE [LARGE SCALE GENOMIC DNA]</scope>
    <source>
        <strain evidence="18 19">DSM 23494</strain>
    </source>
</reference>
<keyword evidence="10" id="KW-0067">ATP-binding</keyword>
<dbReference type="EMBL" id="JAUSUB010000002">
    <property type="protein sequence ID" value="MDQ0268989.1"/>
    <property type="molecule type" value="Genomic_DNA"/>
</dbReference>
<dbReference type="Gene3D" id="6.10.340.10">
    <property type="match status" value="1"/>
</dbReference>
<keyword evidence="4" id="KW-1003">Cell membrane</keyword>
<dbReference type="Gene3D" id="3.30.565.10">
    <property type="entry name" value="Histidine kinase-like ATPase, C-terminal domain"/>
    <property type="match status" value="1"/>
</dbReference>
<dbReference type="SUPFAM" id="SSF47384">
    <property type="entry name" value="Homodimeric domain of signal transducing histidine kinase"/>
    <property type="match status" value="1"/>
</dbReference>
<dbReference type="SUPFAM" id="SSF158472">
    <property type="entry name" value="HAMP domain-like"/>
    <property type="match status" value="1"/>
</dbReference>
<evidence type="ECO:0000313" key="18">
    <source>
        <dbReference type="EMBL" id="MDQ0268989.1"/>
    </source>
</evidence>
<evidence type="ECO:0000259" key="17">
    <source>
        <dbReference type="PROSITE" id="PS50885"/>
    </source>
</evidence>
<keyword evidence="12" id="KW-0902">Two-component regulatory system</keyword>
<evidence type="ECO:0000313" key="19">
    <source>
        <dbReference type="Proteomes" id="UP001238088"/>
    </source>
</evidence>
<comment type="subcellular location">
    <subcellularLocation>
        <location evidence="2">Cell membrane</location>
        <topology evidence="2">Multi-pass membrane protein</topology>
    </subcellularLocation>
</comment>
<dbReference type="InterPro" id="IPR050398">
    <property type="entry name" value="HssS/ArlS-like"/>
</dbReference>
<dbReference type="PROSITE" id="PS50109">
    <property type="entry name" value="HIS_KIN"/>
    <property type="match status" value="1"/>
</dbReference>
<gene>
    <name evidence="18" type="ORF">J2S17_000858</name>
</gene>
<evidence type="ECO:0000256" key="9">
    <source>
        <dbReference type="ARBA" id="ARBA00022777"/>
    </source>
</evidence>
<name>A0ABU0ACL5_9BACI</name>
<keyword evidence="9 18" id="KW-0418">Kinase</keyword>
<accession>A0ABU0ACL5</accession>
<dbReference type="PROSITE" id="PS50885">
    <property type="entry name" value="HAMP"/>
    <property type="match status" value="1"/>
</dbReference>
<dbReference type="PANTHER" id="PTHR45528">
    <property type="entry name" value="SENSOR HISTIDINE KINASE CPXA"/>
    <property type="match status" value="1"/>
</dbReference>
<keyword evidence="14" id="KW-0175">Coiled coil</keyword>
<dbReference type="SMART" id="SM00387">
    <property type="entry name" value="HATPase_c"/>
    <property type="match status" value="1"/>
</dbReference>
<dbReference type="InterPro" id="IPR003594">
    <property type="entry name" value="HATPase_dom"/>
</dbReference>
<feature type="coiled-coil region" evidence="14">
    <location>
        <begin position="225"/>
        <end position="252"/>
    </location>
</feature>
<comment type="catalytic activity">
    <reaction evidence="1">
        <text>ATP + protein L-histidine = ADP + protein N-phospho-L-histidine.</text>
        <dbReference type="EC" id="2.7.13.3"/>
    </reaction>
</comment>
<protein>
    <recommendedName>
        <fullName evidence="3">histidine kinase</fullName>
        <ecNumber evidence="3">2.7.13.3</ecNumber>
    </recommendedName>
</protein>
<organism evidence="18 19">
    <name type="scientific">Cytobacillus purgationiresistens</name>
    <dbReference type="NCBI Taxonomy" id="863449"/>
    <lineage>
        <taxon>Bacteria</taxon>
        <taxon>Bacillati</taxon>
        <taxon>Bacillota</taxon>
        <taxon>Bacilli</taxon>
        <taxon>Bacillales</taxon>
        <taxon>Bacillaceae</taxon>
        <taxon>Cytobacillus</taxon>
    </lineage>
</organism>
<dbReference type="InterPro" id="IPR005467">
    <property type="entry name" value="His_kinase_dom"/>
</dbReference>
<dbReference type="PRINTS" id="PR00344">
    <property type="entry name" value="BCTRLSENSOR"/>
</dbReference>
<feature type="domain" description="Histidine kinase" evidence="16">
    <location>
        <begin position="252"/>
        <end position="467"/>
    </location>
</feature>
<evidence type="ECO:0000256" key="5">
    <source>
        <dbReference type="ARBA" id="ARBA00022553"/>
    </source>
</evidence>
<dbReference type="InterPro" id="IPR036890">
    <property type="entry name" value="HATPase_C_sf"/>
</dbReference>
<keyword evidence="5" id="KW-0597">Phosphoprotein</keyword>
<evidence type="ECO:0000256" key="3">
    <source>
        <dbReference type="ARBA" id="ARBA00012438"/>
    </source>
</evidence>
<dbReference type="Pfam" id="PF02518">
    <property type="entry name" value="HATPase_c"/>
    <property type="match status" value="1"/>
</dbReference>
<evidence type="ECO:0000256" key="13">
    <source>
        <dbReference type="ARBA" id="ARBA00023136"/>
    </source>
</evidence>
<dbReference type="RefSeq" id="WP_307472175.1">
    <property type="nucleotide sequence ID" value="NZ_JAUSUB010000002.1"/>
</dbReference>
<dbReference type="CDD" id="cd06225">
    <property type="entry name" value="HAMP"/>
    <property type="match status" value="1"/>
</dbReference>
<dbReference type="GO" id="GO:0016301">
    <property type="term" value="F:kinase activity"/>
    <property type="evidence" value="ECO:0007669"/>
    <property type="project" value="UniProtKB-KW"/>
</dbReference>
<dbReference type="InterPro" id="IPR004358">
    <property type="entry name" value="Sig_transdc_His_kin-like_C"/>
</dbReference>
<comment type="caution">
    <text evidence="18">The sequence shown here is derived from an EMBL/GenBank/DDBJ whole genome shotgun (WGS) entry which is preliminary data.</text>
</comment>
<dbReference type="Pfam" id="PF00672">
    <property type="entry name" value="HAMP"/>
    <property type="match status" value="1"/>
</dbReference>
<evidence type="ECO:0000256" key="11">
    <source>
        <dbReference type="ARBA" id="ARBA00022989"/>
    </source>
</evidence>
<dbReference type="SUPFAM" id="SSF55874">
    <property type="entry name" value="ATPase domain of HSP90 chaperone/DNA topoisomerase II/histidine kinase"/>
    <property type="match status" value="1"/>
</dbReference>
<dbReference type="EC" id="2.7.13.3" evidence="3"/>
<keyword evidence="11 15" id="KW-1133">Transmembrane helix</keyword>
<feature type="domain" description="HAMP" evidence="17">
    <location>
        <begin position="185"/>
        <end position="237"/>
    </location>
</feature>